<dbReference type="PaxDb" id="55529-EKX49865"/>
<dbReference type="KEGG" id="gtt:GUITHDRAFT_135564"/>
<proteinExistence type="predicted"/>
<evidence type="ECO:0000313" key="3">
    <source>
        <dbReference type="EnsemblProtists" id="EKX49865"/>
    </source>
</evidence>
<dbReference type="EMBL" id="JH992980">
    <property type="protein sequence ID" value="EKX49865.1"/>
    <property type="molecule type" value="Genomic_DNA"/>
</dbReference>
<keyword evidence="4" id="KW-1185">Reference proteome</keyword>
<feature type="region of interest" description="Disordered" evidence="1">
    <location>
        <begin position="266"/>
        <end position="313"/>
    </location>
</feature>
<protein>
    <submittedName>
        <fullName evidence="2 3">Uncharacterized protein</fullName>
    </submittedName>
</protein>
<gene>
    <name evidence="2" type="ORF">GUITHDRAFT_135564</name>
</gene>
<dbReference type="AlphaFoldDB" id="L1JNV9"/>
<name>L1JNV9_GUITC</name>
<evidence type="ECO:0000313" key="2">
    <source>
        <dbReference type="EMBL" id="EKX49865.1"/>
    </source>
</evidence>
<dbReference type="EnsemblProtists" id="EKX49865">
    <property type="protein sequence ID" value="EKX49865"/>
    <property type="gene ID" value="GUITHDRAFT_135564"/>
</dbReference>
<evidence type="ECO:0000256" key="1">
    <source>
        <dbReference type="SAM" id="MobiDB-lite"/>
    </source>
</evidence>
<evidence type="ECO:0000313" key="4">
    <source>
        <dbReference type="Proteomes" id="UP000011087"/>
    </source>
</evidence>
<sequence>MSTISPSLCFAPHPSCLSCLHATSAAVHGRRQAAISLYKLSMQKKSQDGGGGALWRPSIEGSSLLTWSDGKPVGSVSSVATLAASMVSIPVLGVMLGAPDSPSFITEMTQLSAALLILQAGIPSFRSRLVLLATSAACLLDVLASGIVVGNTSPALIASLLLSSSVFLAMKDGSAKEAAVGLGGRVNSEEAAAAVMAGEEEESSDNFDLMSWEENFGITMTRGENPRDWNVEEFCCALRDAGLEECVPAARRAKIDGMVAMTLTVTEEGGGEGERCKKYAERNNEGEETKPRREEQEKEKEEEEERRGGRVLG</sequence>
<accession>L1JNV9</accession>
<dbReference type="RefSeq" id="XP_005836845.1">
    <property type="nucleotide sequence ID" value="XM_005836788.1"/>
</dbReference>
<reference evidence="2 4" key="1">
    <citation type="journal article" date="2012" name="Nature">
        <title>Algal genomes reveal evolutionary mosaicism and the fate of nucleomorphs.</title>
        <authorList>
            <consortium name="DOE Joint Genome Institute"/>
            <person name="Curtis B.A."/>
            <person name="Tanifuji G."/>
            <person name="Burki F."/>
            <person name="Gruber A."/>
            <person name="Irimia M."/>
            <person name="Maruyama S."/>
            <person name="Arias M.C."/>
            <person name="Ball S.G."/>
            <person name="Gile G.H."/>
            <person name="Hirakawa Y."/>
            <person name="Hopkins J.F."/>
            <person name="Kuo A."/>
            <person name="Rensing S.A."/>
            <person name="Schmutz J."/>
            <person name="Symeonidi A."/>
            <person name="Elias M."/>
            <person name="Eveleigh R.J."/>
            <person name="Herman E.K."/>
            <person name="Klute M.J."/>
            <person name="Nakayama T."/>
            <person name="Obornik M."/>
            <person name="Reyes-Prieto A."/>
            <person name="Armbrust E.V."/>
            <person name="Aves S.J."/>
            <person name="Beiko R.G."/>
            <person name="Coutinho P."/>
            <person name="Dacks J.B."/>
            <person name="Durnford D.G."/>
            <person name="Fast N.M."/>
            <person name="Green B.R."/>
            <person name="Grisdale C.J."/>
            <person name="Hempel F."/>
            <person name="Henrissat B."/>
            <person name="Hoppner M.P."/>
            <person name="Ishida K."/>
            <person name="Kim E."/>
            <person name="Koreny L."/>
            <person name="Kroth P.G."/>
            <person name="Liu Y."/>
            <person name="Malik S.B."/>
            <person name="Maier U.G."/>
            <person name="McRose D."/>
            <person name="Mock T."/>
            <person name="Neilson J.A."/>
            <person name="Onodera N.T."/>
            <person name="Poole A.M."/>
            <person name="Pritham E.J."/>
            <person name="Richards T.A."/>
            <person name="Rocap G."/>
            <person name="Roy S.W."/>
            <person name="Sarai C."/>
            <person name="Schaack S."/>
            <person name="Shirato S."/>
            <person name="Slamovits C.H."/>
            <person name="Spencer D.F."/>
            <person name="Suzuki S."/>
            <person name="Worden A.Z."/>
            <person name="Zauner S."/>
            <person name="Barry K."/>
            <person name="Bell C."/>
            <person name="Bharti A.K."/>
            <person name="Crow J.A."/>
            <person name="Grimwood J."/>
            <person name="Kramer R."/>
            <person name="Lindquist E."/>
            <person name="Lucas S."/>
            <person name="Salamov A."/>
            <person name="McFadden G.I."/>
            <person name="Lane C.E."/>
            <person name="Keeling P.J."/>
            <person name="Gray M.W."/>
            <person name="Grigoriev I.V."/>
            <person name="Archibald J.M."/>
        </authorList>
    </citation>
    <scope>NUCLEOTIDE SEQUENCE</scope>
    <source>
        <strain evidence="2 4">CCMP2712</strain>
    </source>
</reference>
<reference evidence="4" key="2">
    <citation type="submission" date="2012-11" db="EMBL/GenBank/DDBJ databases">
        <authorList>
            <person name="Kuo A."/>
            <person name="Curtis B.A."/>
            <person name="Tanifuji G."/>
            <person name="Burki F."/>
            <person name="Gruber A."/>
            <person name="Irimia M."/>
            <person name="Maruyama S."/>
            <person name="Arias M.C."/>
            <person name="Ball S.G."/>
            <person name="Gile G.H."/>
            <person name="Hirakawa Y."/>
            <person name="Hopkins J.F."/>
            <person name="Rensing S.A."/>
            <person name="Schmutz J."/>
            <person name="Symeonidi A."/>
            <person name="Elias M."/>
            <person name="Eveleigh R.J."/>
            <person name="Herman E.K."/>
            <person name="Klute M.J."/>
            <person name="Nakayama T."/>
            <person name="Obornik M."/>
            <person name="Reyes-Prieto A."/>
            <person name="Armbrust E.V."/>
            <person name="Aves S.J."/>
            <person name="Beiko R.G."/>
            <person name="Coutinho P."/>
            <person name="Dacks J.B."/>
            <person name="Durnford D.G."/>
            <person name="Fast N.M."/>
            <person name="Green B.R."/>
            <person name="Grisdale C."/>
            <person name="Hempe F."/>
            <person name="Henrissat B."/>
            <person name="Hoppner M.P."/>
            <person name="Ishida K.-I."/>
            <person name="Kim E."/>
            <person name="Koreny L."/>
            <person name="Kroth P.G."/>
            <person name="Liu Y."/>
            <person name="Malik S.-B."/>
            <person name="Maier U.G."/>
            <person name="McRose D."/>
            <person name="Mock T."/>
            <person name="Neilson J.A."/>
            <person name="Onodera N.T."/>
            <person name="Poole A.M."/>
            <person name="Pritham E.J."/>
            <person name="Richards T.A."/>
            <person name="Rocap G."/>
            <person name="Roy S.W."/>
            <person name="Sarai C."/>
            <person name="Schaack S."/>
            <person name="Shirato S."/>
            <person name="Slamovits C.H."/>
            <person name="Spencer D.F."/>
            <person name="Suzuki S."/>
            <person name="Worden A.Z."/>
            <person name="Zauner S."/>
            <person name="Barry K."/>
            <person name="Bell C."/>
            <person name="Bharti A.K."/>
            <person name="Crow J.A."/>
            <person name="Grimwood J."/>
            <person name="Kramer R."/>
            <person name="Lindquist E."/>
            <person name="Lucas S."/>
            <person name="Salamov A."/>
            <person name="McFadden G.I."/>
            <person name="Lane C.E."/>
            <person name="Keeling P.J."/>
            <person name="Gray M.W."/>
            <person name="Grigoriev I.V."/>
            <person name="Archibald J.M."/>
        </authorList>
    </citation>
    <scope>NUCLEOTIDE SEQUENCE</scope>
    <source>
        <strain evidence="4">CCMP2712</strain>
    </source>
</reference>
<dbReference type="GeneID" id="17306548"/>
<dbReference type="HOGENOM" id="CLU_889793_0_0_1"/>
<feature type="compositionally biased region" description="Basic and acidic residues" evidence="1">
    <location>
        <begin position="272"/>
        <end position="299"/>
    </location>
</feature>
<reference evidence="3" key="3">
    <citation type="submission" date="2016-03" db="UniProtKB">
        <authorList>
            <consortium name="EnsemblProtists"/>
        </authorList>
    </citation>
    <scope>IDENTIFICATION</scope>
</reference>
<organism evidence="2">
    <name type="scientific">Guillardia theta (strain CCMP2712)</name>
    <name type="common">Cryptophyte</name>
    <dbReference type="NCBI Taxonomy" id="905079"/>
    <lineage>
        <taxon>Eukaryota</taxon>
        <taxon>Cryptophyceae</taxon>
        <taxon>Pyrenomonadales</taxon>
        <taxon>Geminigeraceae</taxon>
        <taxon>Guillardia</taxon>
    </lineage>
</organism>
<dbReference type="Proteomes" id="UP000011087">
    <property type="component" value="Unassembled WGS sequence"/>
</dbReference>